<dbReference type="Pfam" id="PF03328">
    <property type="entry name" value="HpcH_HpaI"/>
    <property type="match status" value="1"/>
</dbReference>
<dbReference type="AlphaFoldDB" id="A0ABD5YR24"/>
<protein>
    <submittedName>
        <fullName evidence="5">HpcH/HpaI aldolase/citrate lyase family protein</fullName>
    </submittedName>
</protein>
<keyword evidence="6" id="KW-1185">Reference proteome</keyword>
<evidence type="ECO:0000313" key="6">
    <source>
        <dbReference type="Proteomes" id="UP001596417"/>
    </source>
</evidence>
<name>A0ABD5YR24_9EURY</name>
<dbReference type="RefSeq" id="WP_248906329.1">
    <property type="nucleotide sequence ID" value="NZ_CP109979.1"/>
</dbReference>
<dbReference type="PANTHER" id="PTHR30502:SF0">
    <property type="entry name" value="PHOSPHOENOLPYRUVATE CARBOXYLASE FAMILY PROTEIN"/>
    <property type="match status" value="1"/>
</dbReference>
<feature type="domain" description="HpcH/HpaI aldolase/citrate lyase" evidence="4">
    <location>
        <begin position="19"/>
        <end position="211"/>
    </location>
</feature>
<dbReference type="InterPro" id="IPR040442">
    <property type="entry name" value="Pyrv_kinase-like_dom_sf"/>
</dbReference>
<comment type="caution">
    <text evidence="5">The sequence shown here is derived from an EMBL/GenBank/DDBJ whole genome shotgun (WGS) entry which is preliminary data.</text>
</comment>
<comment type="similarity">
    <text evidence="1">Belongs to the HpcH/HpaI aldolase family.</text>
</comment>
<gene>
    <name evidence="5" type="ORF">ACFQL7_08860</name>
</gene>
<evidence type="ECO:0000313" key="5">
    <source>
        <dbReference type="EMBL" id="MFC7189955.1"/>
    </source>
</evidence>
<dbReference type="InterPro" id="IPR005000">
    <property type="entry name" value="Aldolase/citrate-lyase_domain"/>
</dbReference>
<dbReference type="Gene3D" id="3.20.20.60">
    <property type="entry name" value="Phosphoenolpyruvate-binding domains"/>
    <property type="match status" value="1"/>
</dbReference>
<organism evidence="5 6">
    <name type="scientific">Halocatena marina</name>
    <dbReference type="NCBI Taxonomy" id="2934937"/>
    <lineage>
        <taxon>Archaea</taxon>
        <taxon>Methanobacteriati</taxon>
        <taxon>Methanobacteriota</taxon>
        <taxon>Stenosarchaea group</taxon>
        <taxon>Halobacteria</taxon>
        <taxon>Halobacteriales</taxon>
        <taxon>Natronomonadaceae</taxon>
        <taxon>Halocatena</taxon>
    </lineage>
</organism>
<dbReference type="GO" id="GO:0016829">
    <property type="term" value="F:lyase activity"/>
    <property type="evidence" value="ECO:0007669"/>
    <property type="project" value="UniProtKB-KW"/>
</dbReference>
<dbReference type="GO" id="GO:0046872">
    <property type="term" value="F:metal ion binding"/>
    <property type="evidence" value="ECO:0007669"/>
    <property type="project" value="UniProtKB-KW"/>
</dbReference>
<dbReference type="EMBL" id="JBHTAX010000001">
    <property type="protein sequence ID" value="MFC7189955.1"/>
    <property type="molecule type" value="Genomic_DNA"/>
</dbReference>
<sequence length="253" mass="26688">MSLVNQTLKKLEYGGVVAGAWLLSGSVRAAEVLSRTAIDWIGIDTEHAPHSPERVEALIRAVEPNATPLVRLASVETAVSDGAKHALDAGAHGIIVPGVETPADAENVVRAAQFPPAGERGVAGTTRANAYGSNFDEYVDTANDEVLITLQIETPPAVTAIDEILSVDGVDVAFVGENDLSSALGYPGKTEHPTVQNAVKRVREAALDNDIHPGIAGRTPGIKTERANRGFQFFLLGADLSFMRTGIEAFVTE</sequence>
<dbReference type="Proteomes" id="UP001596417">
    <property type="component" value="Unassembled WGS sequence"/>
</dbReference>
<dbReference type="GeneID" id="76199523"/>
<reference evidence="5 6" key="1">
    <citation type="journal article" date="2019" name="Int. J. Syst. Evol. Microbiol.">
        <title>The Global Catalogue of Microorganisms (GCM) 10K type strain sequencing project: providing services to taxonomists for standard genome sequencing and annotation.</title>
        <authorList>
            <consortium name="The Broad Institute Genomics Platform"/>
            <consortium name="The Broad Institute Genome Sequencing Center for Infectious Disease"/>
            <person name="Wu L."/>
            <person name="Ma J."/>
        </authorList>
    </citation>
    <scope>NUCLEOTIDE SEQUENCE [LARGE SCALE GENOMIC DNA]</scope>
    <source>
        <strain evidence="5 6">RDMS1</strain>
    </source>
</reference>
<keyword evidence="3 5" id="KW-0456">Lyase</keyword>
<dbReference type="InterPro" id="IPR050251">
    <property type="entry name" value="HpcH-HpaI_aldolase"/>
</dbReference>
<accession>A0ABD5YR24</accession>
<evidence type="ECO:0000256" key="1">
    <source>
        <dbReference type="ARBA" id="ARBA00005568"/>
    </source>
</evidence>
<dbReference type="SUPFAM" id="SSF51621">
    <property type="entry name" value="Phosphoenolpyruvate/pyruvate domain"/>
    <property type="match status" value="1"/>
</dbReference>
<proteinExistence type="inferred from homology"/>
<dbReference type="PANTHER" id="PTHR30502">
    <property type="entry name" value="2-KETO-3-DEOXY-L-RHAMNONATE ALDOLASE"/>
    <property type="match status" value="1"/>
</dbReference>
<evidence type="ECO:0000256" key="2">
    <source>
        <dbReference type="ARBA" id="ARBA00022723"/>
    </source>
</evidence>
<dbReference type="InterPro" id="IPR015813">
    <property type="entry name" value="Pyrv/PenolPyrv_kinase-like_dom"/>
</dbReference>
<evidence type="ECO:0000256" key="3">
    <source>
        <dbReference type="ARBA" id="ARBA00023239"/>
    </source>
</evidence>
<evidence type="ECO:0000259" key="4">
    <source>
        <dbReference type="Pfam" id="PF03328"/>
    </source>
</evidence>
<keyword evidence="2" id="KW-0479">Metal-binding</keyword>